<reference evidence="1 2" key="1">
    <citation type="journal article" date="2013" name="Mar. Genomics">
        <title>Expression of sulfatases in Rhodopirellula baltica and the diversity of sulfatases in the genus Rhodopirellula.</title>
        <authorList>
            <person name="Wegner C.E."/>
            <person name="Richter-Heitmann T."/>
            <person name="Klindworth A."/>
            <person name="Klockow C."/>
            <person name="Richter M."/>
            <person name="Achstetter T."/>
            <person name="Glockner F.O."/>
            <person name="Harder J."/>
        </authorList>
    </citation>
    <scope>NUCLEOTIDE SEQUENCE [LARGE SCALE GENOMIC DNA]</scope>
    <source>
        <strain evidence="1 2">SH28</strain>
    </source>
</reference>
<dbReference type="PATRIC" id="fig|993517.3.peg.3122"/>
<sequence length="39" mass="3989">MIEKVQLVSTSASPPVAYRIVDLVSRNATASGSSPVTVG</sequence>
<dbReference type="AlphaFoldDB" id="K5DG55"/>
<proteinExistence type="predicted"/>
<dbReference type="Proteomes" id="UP000007993">
    <property type="component" value="Unassembled WGS sequence"/>
</dbReference>
<accession>K5DG55</accession>
<dbReference type="EMBL" id="AMCW01000081">
    <property type="protein sequence ID" value="EKK01804.1"/>
    <property type="molecule type" value="Genomic_DNA"/>
</dbReference>
<evidence type="ECO:0000313" key="1">
    <source>
        <dbReference type="EMBL" id="EKK01804.1"/>
    </source>
</evidence>
<organism evidence="1 2">
    <name type="scientific">Rhodopirellula baltica SH28</name>
    <dbReference type="NCBI Taxonomy" id="993517"/>
    <lineage>
        <taxon>Bacteria</taxon>
        <taxon>Pseudomonadati</taxon>
        <taxon>Planctomycetota</taxon>
        <taxon>Planctomycetia</taxon>
        <taxon>Pirellulales</taxon>
        <taxon>Pirellulaceae</taxon>
        <taxon>Rhodopirellula</taxon>
    </lineage>
</organism>
<gene>
    <name evidence="1" type="ORF">RBSH_02882</name>
</gene>
<comment type="caution">
    <text evidence="1">The sequence shown here is derived from an EMBL/GenBank/DDBJ whole genome shotgun (WGS) entry which is preliminary data.</text>
</comment>
<protein>
    <submittedName>
        <fullName evidence="1">Uncharacterized protein</fullName>
    </submittedName>
</protein>
<name>K5DG55_RHOBT</name>
<evidence type="ECO:0000313" key="2">
    <source>
        <dbReference type="Proteomes" id="UP000007993"/>
    </source>
</evidence>